<feature type="coiled-coil region" evidence="1">
    <location>
        <begin position="347"/>
        <end position="374"/>
    </location>
</feature>
<evidence type="ECO:0000313" key="3">
    <source>
        <dbReference type="EMBL" id="OAG17669.1"/>
    </source>
</evidence>
<feature type="compositionally biased region" description="Low complexity" evidence="2">
    <location>
        <begin position="1197"/>
        <end position="1211"/>
    </location>
</feature>
<dbReference type="Proteomes" id="UP000077248">
    <property type="component" value="Unassembled WGS sequence"/>
</dbReference>
<keyword evidence="4" id="KW-1185">Reference proteome</keyword>
<feature type="region of interest" description="Disordered" evidence="2">
    <location>
        <begin position="52"/>
        <end position="167"/>
    </location>
</feature>
<feature type="coiled-coil region" evidence="1">
    <location>
        <begin position="442"/>
        <end position="558"/>
    </location>
</feature>
<feature type="coiled-coil region" evidence="1">
    <location>
        <begin position="1018"/>
        <end position="1070"/>
    </location>
</feature>
<evidence type="ECO:0000256" key="1">
    <source>
        <dbReference type="SAM" id="Coils"/>
    </source>
</evidence>
<name>A0A177DFS7_ALTAL</name>
<feature type="compositionally biased region" description="Basic and acidic residues" evidence="2">
    <location>
        <begin position="70"/>
        <end position="80"/>
    </location>
</feature>
<dbReference type="PANTHER" id="PTHR45615">
    <property type="entry name" value="MYOSIN HEAVY CHAIN, NON-MUSCLE"/>
    <property type="match status" value="1"/>
</dbReference>
<dbReference type="AlphaFoldDB" id="A0A177DFS7"/>
<protein>
    <submittedName>
        <fullName evidence="3">Uncharacterized protein</fullName>
    </submittedName>
</protein>
<feature type="coiled-coil region" evidence="1">
    <location>
        <begin position="749"/>
        <end position="776"/>
    </location>
</feature>
<sequence>MPTAAVCKQIGQDRATTTLPPNTQALCNTSTNVSHSPHARTPIMYSLALNDPVGSRIGKRPLDSQSHGESPPDKRSRPPDPRSALQDRYAKSTSSKIPSPPPSRKSSYAGLANVPTGPRLASDQYRPEGPQYQRRQSTRVQSTSSIGSGASTPTHHAPPAPSMLPATDLSTLRRPAEVKSLVTDNTPITMQSLRNLKERRRAIAHQITAGVSKTLEAKLATQAMDIAYLKKERDQIISDREKEFNELKKQIEEKHDQTKRRLDDVEAVSARVPSLMDRTETLKLVNAAAKPLTERLEVLEKSDTGLPDLRKGLQDLAAVPETLATLESRQAAKPEPDQFNVFVKSELISIRDRLDSTLAKIHRLENDITTLKTAKELQGIDIGALKTWKDAQPKAVSEVTTNNLIAAQVKEKASVVLKTLSEKTDEANHKLAERFNDNKAEIRSHQLELQEFKSFKENYKQELANQLSVLYERVKTVEGNNAKTYAKADKLQNKLQKLENDLHKVEDDVDDLSPSGMDNIHDKLEEMRRTDDKLLDKVQEIREEMKSMNKDLLSFEKDFSDYQDDIVKYIGRIKSDYKDTGKSLSERVAALRTTLTEADLSRLPVRLSELEKSARNVDRLAVRVDELDKLPPRVDELERAPKGPNFKRVGTPVFPSSTVAKAPETGDLDSKVDSLDKSLQRLRKTVEGKNSLTSRMDRQEERIDSIEASSASARPLETVEQTVETEDRALDKTVEKAVEKAVEKRVKTLVTEQKAAKNLEELKTRLIEEIRASRNKGHEQSAQFDMNALSVTQQGLETLQEKFEDHDAIISSIQEMVPNLFREHFAPLKASVEQQAQIISNTLDQHSHDIFNLNRQVANLPTQQNILGQQQQQAQLEGMVAEAVSLRTAFAALQTSLSRKVDAERMHQQLQGMNQQLQGITFALNNLQSRYENINTDDMYKRMVEWFTRQYPSVTQIQNEIKELRAAKMLADPHGSFIALSRDAESLHGLLRIAPQLRGLVDTKQAATSEGQIVNVSTAEIQRRLIEDANTLENLQNRLEEDKIERVTELEHLRFRVSDERRARADAEAEIKKTISNLFAIVSNNASTIKKETKECSDQLRQIKSDYEAAVPEIRDQLSNVQKAGAELRKEFDATVKAYIEPNRDLFGIMDNVITVVAQVQQILESVNQNLPKGPLKLEWVCYLPKHGQLENNGELENNSELEYNSELQNNGEPSNSKGKGKSKQ</sequence>
<keyword evidence="1" id="KW-0175">Coiled coil</keyword>
<reference evidence="3 4" key="1">
    <citation type="submission" date="2016-05" db="EMBL/GenBank/DDBJ databases">
        <title>Comparative analysis of secretome profiles of manganese(II)-oxidizing ascomycete fungi.</title>
        <authorList>
            <consortium name="DOE Joint Genome Institute"/>
            <person name="Zeiner C.A."/>
            <person name="Purvine S.O."/>
            <person name="Zink E.M."/>
            <person name="Wu S."/>
            <person name="Pasa-Tolic L."/>
            <person name="Chaput D.L."/>
            <person name="Haridas S."/>
            <person name="Grigoriev I.V."/>
            <person name="Santelli C.M."/>
            <person name="Hansel C.M."/>
        </authorList>
    </citation>
    <scope>NUCLEOTIDE SEQUENCE [LARGE SCALE GENOMIC DNA]</scope>
    <source>
        <strain evidence="3 4">SRC1lrK2f</strain>
    </source>
</reference>
<accession>A0A177DFS7</accession>
<proteinExistence type="predicted"/>
<evidence type="ECO:0000256" key="2">
    <source>
        <dbReference type="SAM" id="MobiDB-lite"/>
    </source>
</evidence>
<feature type="compositionally biased region" description="Low complexity" evidence="2">
    <location>
        <begin position="131"/>
        <end position="155"/>
    </location>
</feature>
<dbReference type="GeneID" id="29111213"/>
<dbReference type="EMBL" id="KV441486">
    <property type="protein sequence ID" value="OAG17669.1"/>
    <property type="molecule type" value="Genomic_DNA"/>
</dbReference>
<feature type="region of interest" description="Disordered" evidence="2">
    <location>
        <begin position="636"/>
        <end position="671"/>
    </location>
</feature>
<dbReference type="KEGG" id="aalt:CC77DRAFT_1023180"/>
<gene>
    <name evidence="3" type="ORF">CC77DRAFT_1023180</name>
</gene>
<dbReference type="OMA" id="EHRYQNI"/>
<feature type="region of interest" description="Disordered" evidence="2">
    <location>
        <begin position="1197"/>
        <end position="1225"/>
    </location>
</feature>
<dbReference type="PANTHER" id="PTHR45615:SF80">
    <property type="entry name" value="GRIP DOMAIN-CONTAINING PROTEIN"/>
    <property type="match status" value="1"/>
</dbReference>
<dbReference type="STRING" id="5599.A0A177DFS7"/>
<evidence type="ECO:0000313" key="4">
    <source>
        <dbReference type="Proteomes" id="UP000077248"/>
    </source>
</evidence>
<feature type="region of interest" description="Disordered" evidence="2">
    <location>
        <begin position="706"/>
        <end position="727"/>
    </location>
</feature>
<dbReference type="VEuPathDB" id="FungiDB:CC77DRAFT_1023180"/>
<organism evidence="3 4">
    <name type="scientific">Alternaria alternata</name>
    <name type="common">Alternaria rot fungus</name>
    <name type="synonym">Torula alternata</name>
    <dbReference type="NCBI Taxonomy" id="5599"/>
    <lineage>
        <taxon>Eukaryota</taxon>
        <taxon>Fungi</taxon>
        <taxon>Dikarya</taxon>
        <taxon>Ascomycota</taxon>
        <taxon>Pezizomycotina</taxon>
        <taxon>Dothideomycetes</taxon>
        <taxon>Pleosporomycetidae</taxon>
        <taxon>Pleosporales</taxon>
        <taxon>Pleosporineae</taxon>
        <taxon>Pleosporaceae</taxon>
        <taxon>Alternaria</taxon>
        <taxon>Alternaria sect. Alternaria</taxon>
        <taxon>Alternaria alternata complex</taxon>
    </lineage>
</organism>
<dbReference type="Gene3D" id="1.10.287.1490">
    <property type="match status" value="1"/>
</dbReference>
<feature type="coiled-coil region" evidence="1">
    <location>
        <begin position="237"/>
        <end position="268"/>
    </location>
</feature>
<dbReference type="RefSeq" id="XP_018383090.1">
    <property type="nucleotide sequence ID" value="XM_018525619.1"/>
</dbReference>